<keyword evidence="5" id="KW-0349">Heme</keyword>
<reference evidence="14 15" key="1">
    <citation type="journal article" date="2014" name="Genome Announc.">
        <title>Draft genome sequences of six enterohepatic helicobacter species isolated from humans and one from rhesus macaques.</title>
        <authorList>
            <person name="Shen Z."/>
            <person name="Sheh A."/>
            <person name="Young S.K."/>
            <person name="Abouelliel A."/>
            <person name="Ward D.V."/>
            <person name="Earl A.M."/>
            <person name="Fox J.G."/>
        </authorList>
    </citation>
    <scope>NUCLEOTIDE SEQUENCE [LARGE SCALE GENOMIC DNA]</scope>
    <source>
        <strain evidence="14 15">MIT 99-5501</strain>
    </source>
</reference>
<feature type="transmembrane region" description="Helical" evidence="12">
    <location>
        <begin position="134"/>
        <end position="156"/>
    </location>
</feature>
<comment type="subcellular location">
    <subcellularLocation>
        <location evidence="1">Cell membrane</location>
        <topology evidence="1">Multi-pass membrane protein</topology>
    </subcellularLocation>
</comment>
<dbReference type="RefSeq" id="WP_023926859.1">
    <property type="nucleotide sequence ID" value="NZ_KI669454.1"/>
</dbReference>
<name>V8CCM1_9HELI</name>
<feature type="transmembrane region" description="Helical" evidence="12">
    <location>
        <begin position="27"/>
        <end position="47"/>
    </location>
</feature>
<dbReference type="Proteomes" id="UP000018731">
    <property type="component" value="Unassembled WGS sequence"/>
</dbReference>
<accession>V8CCM1</accession>
<dbReference type="AlphaFoldDB" id="V8CCM1"/>
<evidence type="ECO:0000256" key="11">
    <source>
        <dbReference type="ARBA" id="ARBA00023136"/>
    </source>
</evidence>
<evidence type="ECO:0000256" key="3">
    <source>
        <dbReference type="ARBA" id="ARBA00022448"/>
    </source>
</evidence>
<dbReference type="Pfam" id="PF01292">
    <property type="entry name" value="Ni_hydr_CYTB"/>
    <property type="match status" value="1"/>
</dbReference>
<evidence type="ECO:0000256" key="1">
    <source>
        <dbReference type="ARBA" id="ARBA00004651"/>
    </source>
</evidence>
<feature type="transmembrane region" description="Helical" evidence="12">
    <location>
        <begin position="67"/>
        <end position="88"/>
    </location>
</feature>
<dbReference type="GO" id="GO:0009055">
    <property type="term" value="F:electron transfer activity"/>
    <property type="evidence" value="ECO:0007669"/>
    <property type="project" value="InterPro"/>
</dbReference>
<organism evidence="14 15">
    <name type="scientific">Helicobacter macacae MIT 99-5501</name>
    <dbReference type="NCBI Taxonomy" id="1357400"/>
    <lineage>
        <taxon>Bacteria</taxon>
        <taxon>Pseudomonadati</taxon>
        <taxon>Campylobacterota</taxon>
        <taxon>Epsilonproteobacteria</taxon>
        <taxon>Campylobacterales</taxon>
        <taxon>Helicobacteraceae</taxon>
        <taxon>Helicobacter</taxon>
    </lineage>
</organism>
<dbReference type="PANTHER" id="PTHR30485">
    <property type="entry name" value="NI/FE-HYDROGENASE 1 B-TYPE CYTOCHROME SUBUNIT"/>
    <property type="match status" value="1"/>
</dbReference>
<evidence type="ECO:0000259" key="13">
    <source>
        <dbReference type="Pfam" id="PF01292"/>
    </source>
</evidence>
<evidence type="ECO:0000256" key="8">
    <source>
        <dbReference type="ARBA" id="ARBA00022982"/>
    </source>
</evidence>
<keyword evidence="4" id="KW-1003">Cell membrane</keyword>
<dbReference type="InterPro" id="IPR016174">
    <property type="entry name" value="Di-haem_cyt_TM"/>
</dbReference>
<evidence type="ECO:0000256" key="4">
    <source>
        <dbReference type="ARBA" id="ARBA00022475"/>
    </source>
</evidence>
<evidence type="ECO:0000256" key="7">
    <source>
        <dbReference type="ARBA" id="ARBA00022723"/>
    </source>
</evidence>
<dbReference type="EMBL" id="AZJI01000001">
    <property type="protein sequence ID" value="ETD24857.1"/>
    <property type="molecule type" value="Genomic_DNA"/>
</dbReference>
<keyword evidence="8" id="KW-0249">Electron transport</keyword>
<keyword evidence="7" id="KW-0479">Metal-binding</keyword>
<dbReference type="eggNOG" id="COG1969">
    <property type="taxonomic scope" value="Bacteria"/>
</dbReference>
<dbReference type="HOGENOM" id="CLU_075520_0_2_7"/>
<dbReference type="Gene3D" id="1.20.950.20">
    <property type="entry name" value="Transmembrane di-heme cytochromes, Chain C"/>
    <property type="match status" value="1"/>
</dbReference>
<evidence type="ECO:0000256" key="10">
    <source>
        <dbReference type="ARBA" id="ARBA00023004"/>
    </source>
</evidence>
<evidence type="ECO:0000313" key="14">
    <source>
        <dbReference type="EMBL" id="ETD24857.1"/>
    </source>
</evidence>
<comment type="caution">
    <text evidence="14">The sequence shown here is derived from an EMBL/GenBank/DDBJ whole genome shotgun (WGS) entry which is preliminary data.</text>
</comment>
<dbReference type="NCBIfam" id="TIGR02125">
    <property type="entry name" value="CytB-hydogenase"/>
    <property type="match status" value="1"/>
</dbReference>
<dbReference type="PATRIC" id="fig|1357400.3.peg.272"/>
<dbReference type="GO" id="GO:0005506">
    <property type="term" value="F:iron ion binding"/>
    <property type="evidence" value="ECO:0007669"/>
    <property type="project" value="InterPro"/>
</dbReference>
<evidence type="ECO:0000256" key="9">
    <source>
        <dbReference type="ARBA" id="ARBA00022989"/>
    </source>
</evidence>
<dbReference type="InterPro" id="IPR011577">
    <property type="entry name" value="Cyt_b561_bac/Ni-Hgenase"/>
</dbReference>
<gene>
    <name evidence="14" type="ORF">HMPREF2086_00191</name>
</gene>
<keyword evidence="3" id="KW-0813">Transport</keyword>
<keyword evidence="15" id="KW-1185">Reference proteome</keyword>
<evidence type="ECO:0000313" key="15">
    <source>
        <dbReference type="Proteomes" id="UP000018731"/>
    </source>
</evidence>
<sequence length="233" mass="26318">MREAIGSGEKEFMAHEEFSLLTRVFHWLRAFSIFALIITGFYIAMPFLQTTPSSEPTGFTQGYVRSVHLICGFVLIGISIFRVYLFFFDKEGCSEERRSFGQFLQPSVWIEQIKTYIFIGRHPHIDGAYNPLQFATYFFLGVLVLLISLTGVALYGNVYHSGLGGVLGVCFKWVEVVCGGIANVRVIHHILTWAFIIFIPVHIYLAVWNSVKYPNGGVDSIVSGVRYQGKLKV</sequence>
<dbReference type="PROSITE" id="PS00882">
    <property type="entry name" value="NI_HGENASE_CYTB_1"/>
    <property type="match status" value="1"/>
</dbReference>
<evidence type="ECO:0000256" key="2">
    <source>
        <dbReference type="ARBA" id="ARBA00008622"/>
    </source>
</evidence>
<dbReference type="STRING" id="1357400.HMPREF2086_00191"/>
<evidence type="ECO:0000256" key="6">
    <source>
        <dbReference type="ARBA" id="ARBA00022692"/>
    </source>
</evidence>
<feature type="domain" description="Cytochrome b561 bacterial/Ni-hydrogenase" evidence="13">
    <location>
        <begin position="18"/>
        <end position="224"/>
    </location>
</feature>
<comment type="similarity">
    <text evidence="2">Belongs to the HupC/HyaC/HydC family.</text>
</comment>
<dbReference type="SUPFAM" id="SSF81342">
    <property type="entry name" value="Transmembrane di-heme cytochromes"/>
    <property type="match status" value="1"/>
</dbReference>
<keyword evidence="10" id="KW-0408">Iron</keyword>
<dbReference type="GO" id="GO:0020037">
    <property type="term" value="F:heme binding"/>
    <property type="evidence" value="ECO:0007669"/>
    <property type="project" value="TreeGrafter"/>
</dbReference>
<keyword evidence="11 12" id="KW-0472">Membrane</keyword>
<feature type="transmembrane region" description="Helical" evidence="12">
    <location>
        <begin position="190"/>
        <end position="208"/>
    </location>
</feature>
<dbReference type="OrthoDB" id="197262at2"/>
<dbReference type="InterPro" id="IPR000516">
    <property type="entry name" value="Ni-dep_Hydgase_cyt-B"/>
</dbReference>
<evidence type="ECO:0000256" key="12">
    <source>
        <dbReference type="SAM" id="Phobius"/>
    </source>
</evidence>
<dbReference type="GO" id="GO:0022904">
    <property type="term" value="P:respiratory electron transport chain"/>
    <property type="evidence" value="ECO:0007669"/>
    <property type="project" value="InterPro"/>
</dbReference>
<protein>
    <submittedName>
        <fullName evidence="14">Ni/Fe-hydrogenase, b-type cytochrome subunit</fullName>
    </submittedName>
</protein>
<keyword evidence="9 12" id="KW-1133">Transmembrane helix</keyword>
<proteinExistence type="inferred from homology"/>
<keyword evidence="6 12" id="KW-0812">Transmembrane</keyword>
<evidence type="ECO:0000256" key="5">
    <source>
        <dbReference type="ARBA" id="ARBA00022617"/>
    </source>
</evidence>
<dbReference type="GO" id="GO:0005886">
    <property type="term" value="C:plasma membrane"/>
    <property type="evidence" value="ECO:0007669"/>
    <property type="project" value="UniProtKB-SubCell"/>
</dbReference>
<dbReference type="PANTHER" id="PTHR30485:SF0">
    <property type="entry name" value="NI_FE-HYDROGENASE 1 B-TYPE CYTOCHROME SUBUNIT-RELATED"/>
    <property type="match status" value="1"/>
</dbReference>
<dbReference type="InterPro" id="IPR051542">
    <property type="entry name" value="Hydrogenase_cytochrome"/>
</dbReference>
<dbReference type="PRINTS" id="PR00161">
    <property type="entry name" value="NIHGNASECYTB"/>
</dbReference>